<sequence length="228" mass="25787">MDQPWDDDDSRSGEWQANKSWPAVWEPLPTCYVRMGVRHRFRDHTHTHSGILAVPVCPTSYDSRIPLSTCGRKGGNRMLVKGPDGICFLHANITAGSKRERTFQSLVPKIKDHCRLENIAQDNTCRSGCRMEENQTSIAMYEVRGEIRNGNFCVGDNRDNAFVTRRMENNKGMRGDGQSYHSEMIEILVRGNRMAARVLYGLPITRTSRTCAVGCGKSYYSHLRTVGT</sequence>
<evidence type="ECO:0000313" key="2">
    <source>
        <dbReference type="Proteomes" id="UP000000311"/>
    </source>
</evidence>
<proteinExistence type="predicted"/>
<dbReference type="InParanoid" id="E2A1B4"/>
<dbReference type="AlphaFoldDB" id="E2A1B4"/>
<dbReference type="EMBL" id="GL435746">
    <property type="protein sequence ID" value="EFN72774.1"/>
    <property type="molecule type" value="Genomic_DNA"/>
</dbReference>
<evidence type="ECO:0000313" key="1">
    <source>
        <dbReference type="EMBL" id="EFN72774.1"/>
    </source>
</evidence>
<accession>E2A1B4</accession>
<dbReference type="Proteomes" id="UP000000311">
    <property type="component" value="Unassembled WGS sequence"/>
</dbReference>
<protein>
    <submittedName>
        <fullName evidence="1">Uncharacterized protein</fullName>
    </submittedName>
</protein>
<name>E2A1B4_CAMFO</name>
<organism evidence="2">
    <name type="scientific">Camponotus floridanus</name>
    <name type="common">Florida carpenter ant</name>
    <dbReference type="NCBI Taxonomy" id="104421"/>
    <lineage>
        <taxon>Eukaryota</taxon>
        <taxon>Metazoa</taxon>
        <taxon>Ecdysozoa</taxon>
        <taxon>Arthropoda</taxon>
        <taxon>Hexapoda</taxon>
        <taxon>Insecta</taxon>
        <taxon>Pterygota</taxon>
        <taxon>Neoptera</taxon>
        <taxon>Endopterygota</taxon>
        <taxon>Hymenoptera</taxon>
        <taxon>Apocrita</taxon>
        <taxon>Aculeata</taxon>
        <taxon>Formicoidea</taxon>
        <taxon>Formicidae</taxon>
        <taxon>Formicinae</taxon>
        <taxon>Camponotus</taxon>
    </lineage>
</organism>
<reference evidence="1 2" key="1">
    <citation type="journal article" date="2010" name="Science">
        <title>Genomic comparison of the ants Camponotus floridanus and Harpegnathos saltator.</title>
        <authorList>
            <person name="Bonasio R."/>
            <person name="Zhang G."/>
            <person name="Ye C."/>
            <person name="Mutti N.S."/>
            <person name="Fang X."/>
            <person name="Qin N."/>
            <person name="Donahue G."/>
            <person name="Yang P."/>
            <person name="Li Q."/>
            <person name="Li C."/>
            <person name="Zhang P."/>
            <person name="Huang Z."/>
            <person name="Berger S.L."/>
            <person name="Reinberg D."/>
            <person name="Wang J."/>
            <person name="Liebig J."/>
        </authorList>
    </citation>
    <scope>NUCLEOTIDE SEQUENCE [LARGE SCALE GENOMIC DNA]</scope>
    <source>
        <strain evidence="2">C129</strain>
    </source>
</reference>
<keyword evidence="2" id="KW-1185">Reference proteome</keyword>
<gene>
    <name evidence="1" type="ORF">EAG_16173</name>
</gene>